<comment type="caution">
    <text evidence="1">The sequence shown here is derived from an EMBL/GenBank/DDBJ whole genome shotgun (WGS) entry which is preliminary data.</text>
</comment>
<reference evidence="1 2" key="1">
    <citation type="submission" date="2021-03" db="EMBL/GenBank/DDBJ databases">
        <title>Antimicrobial resistance genes in bacteria isolated from Japanese honey, and their potential for conferring macrolide and lincosamide resistance in the American foulbrood pathogen Paenibacillus larvae.</title>
        <authorList>
            <person name="Okamoto M."/>
            <person name="Kumagai M."/>
            <person name="Kanamori H."/>
            <person name="Takamatsu D."/>
        </authorList>
    </citation>
    <scope>NUCLEOTIDE SEQUENCE [LARGE SCALE GENOMIC DNA]</scope>
    <source>
        <strain evidence="1 2">J6TS1</strain>
    </source>
</reference>
<keyword evidence="2" id="KW-1185">Reference proteome</keyword>
<gene>
    <name evidence="1" type="ORF">J6TS1_06250</name>
</gene>
<protein>
    <submittedName>
        <fullName evidence="1">Uncharacterized protein</fullName>
    </submittedName>
</protein>
<sequence length="78" mass="8893">MSGQNNEITHELSKALKHLSKALTISIHSLKADPDAKKHVGELWESFLSAFFSQIRERGKESKINLLHLISFSNIRKH</sequence>
<evidence type="ECO:0000313" key="1">
    <source>
        <dbReference type="EMBL" id="GIN94755.1"/>
    </source>
</evidence>
<name>A0ABQ4KTG1_SIMTE</name>
<accession>A0ABQ4KTG1</accession>
<evidence type="ECO:0000313" key="2">
    <source>
        <dbReference type="Proteomes" id="UP000680670"/>
    </source>
</evidence>
<organism evidence="1 2">
    <name type="scientific">Siminovitchia terrae</name>
    <name type="common">Bacillus terrae</name>
    <dbReference type="NCBI Taxonomy" id="1914933"/>
    <lineage>
        <taxon>Bacteria</taxon>
        <taxon>Bacillati</taxon>
        <taxon>Bacillota</taxon>
        <taxon>Bacilli</taxon>
        <taxon>Bacillales</taxon>
        <taxon>Bacillaceae</taxon>
        <taxon>Siminovitchia</taxon>
    </lineage>
</organism>
<dbReference type="RefSeq" id="WP_244861947.1">
    <property type="nucleotide sequence ID" value="NZ_BORI01000007.1"/>
</dbReference>
<dbReference type="Proteomes" id="UP000680670">
    <property type="component" value="Unassembled WGS sequence"/>
</dbReference>
<proteinExistence type="predicted"/>
<dbReference type="EMBL" id="BORJ01000001">
    <property type="protein sequence ID" value="GIN94755.1"/>
    <property type="molecule type" value="Genomic_DNA"/>
</dbReference>